<dbReference type="Proteomes" id="UP000249633">
    <property type="component" value="Unassembled WGS sequence"/>
</dbReference>
<evidence type="ECO:0000313" key="5">
    <source>
        <dbReference type="Proteomes" id="UP000249633"/>
    </source>
</evidence>
<keyword evidence="4" id="KW-0378">Hydrolase</keyword>
<dbReference type="Pfam" id="PF09940">
    <property type="entry name" value="DUF2172"/>
    <property type="match status" value="1"/>
</dbReference>
<keyword evidence="4" id="KW-0031">Aminopeptidase</keyword>
<proteinExistence type="predicted"/>
<comment type="caution">
    <text evidence="4">The sequence shown here is derived from an EMBL/GenBank/DDBJ whole genome shotgun (WGS) entry which is preliminary data.</text>
</comment>
<dbReference type="PIRSF" id="PIRSF015244">
    <property type="entry name" value="UCP015244"/>
    <property type="match status" value="1"/>
</dbReference>
<dbReference type="Gene3D" id="1.10.10.10">
    <property type="entry name" value="Winged helix-like DNA-binding domain superfamily/Winged helix DNA-binding domain"/>
    <property type="match status" value="1"/>
</dbReference>
<organism evidence="4 5">
    <name type="scientific">Roseateles depolymerans</name>
    <dbReference type="NCBI Taxonomy" id="76731"/>
    <lineage>
        <taxon>Bacteria</taxon>
        <taxon>Pseudomonadati</taxon>
        <taxon>Pseudomonadota</taxon>
        <taxon>Betaproteobacteria</taxon>
        <taxon>Burkholderiales</taxon>
        <taxon>Sphaerotilaceae</taxon>
        <taxon>Roseateles</taxon>
    </lineage>
</organism>
<evidence type="ECO:0000259" key="2">
    <source>
        <dbReference type="Pfam" id="PF16221"/>
    </source>
</evidence>
<evidence type="ECO:0000259" key="3">
    <source>
        <dbReference type="Pfam" id="PF16254"/>
    </source>
</evidence>
<protein>
    <submittedName>
        <fullName evidence="4">Aminopeptidase</fullName>
    </submittedName>
</protein>
<feature type="domain" description="DUF2172" evidence="1">
    <location>
        <begin position="62"/>
        <end position="152"/>
    </location>
</feature>
<accession>A0A2W5FK99</accession>
<gene>
    <name evidence="4" type="ORF">DI603_13300</name>
</gene>
<dbReference type="Gene3D" id="3.40.630.10">
    <property type="entry name" value="Zn peptidases"/>
    <property type="match status" value="1"/>
</dbReference>
<name>A0A2W5FK99_9BURK</name>
<evidence type="ECO:0000259" key="1">
    <source>
        <dbReference type="Pfam" id="PF09940"/>
    </source>
</evidence>
<dbReference type="InterPro" id="IPR032622">
    <property type="entry name" value="UCP01524_HTH"/>
</dbReference>
<dbReference type="Pfam" id="PF16221">
    <property type="entry name" value="HTH_47"/>
    <property type="match status" value="1"/>
</dbReference>
<evidence type="ECO:0000313" key="4">
    <source>
        <dbReference type="EMBL" id="PZP31332.1"/>
    </source>
</evidence>
<dbReference type="AlphaFoldDB" id="A0A2W5FK99"/>
<dbReference type="SUPFAM" id="SSF53187">
    <property type="entry name" value="Zn-dependent exopeptidases"/>
    <property type="match status" value="1"/>
</dbReference>
<dbReference type="InterPro" id="IPR012353">
    <property type="entry name" value="UCP015244"/>
</dbReference>
<feature type="domain" description="UCP01524 winged helix-turn-helix" evidence="2">
    <location>
        <begin position="356"/>
        <end position="426"/>
    </location>
</feature>
<dbReference type="InterPro" id="IPR032589">
    <property type="entry name" value="DUF4910"/>
</dbReference>
<sequence>MSELSLGEEMHALCRELFPICRSLTGEGFRQSMRMLQARFAPLQMHEVASGTQAFDWTVPPEWNPRAAWIETPDGRRICDFAEHNLHLLGYSEAVDAELSLEDLQPHLHSLPDQPDAIPYVTSYYSRRWGFCIRHRDREVLQPGRYRVHVDATLAPGVLNYGDALIHGDSDREVLISSYLCHPSMANNELSGPVVSLFLARWLAALPRRRYSYRLVIVPETIGAIVYLSRHLAELRERVVAGFVVTCVGDDRAYSYLPSRRGGTLADRAALHVLGHLAPDFKRYSFLNRGSDERQYCSPGVDLPVASMMRSKYGCYPEYHTSLDDLEVVTPSGLAGGFEALQRAIQCIEMNEVLTGTQLCEPQLGKRGLYPTLSTKVSARQVEALMNLLAYCDGSEDLLAVAERIGQPLWQLGDTIEALKTHGLLRPC</sequence>
<keyword evidence="4" id="KW-0645">Protease</keyword>
<dbReference type="InterPro" id="IPR036388">
    <property type="entry name" value="WH-like_DNA-bd_sf"/>
</dbReference>
<dbReference type="Pfam" id="PF16254">
    <property type="entry name" value="DUF4910"/>
    <property type="match status" value="1"/>
</dbReference>
<dbReference type="Gene3D" id="3.50.30.90">
    <property type="match status" value="1"/>
</dbReference>
<dbReference type="InterPro" id="IPR032610">
    <property type="entry name" value="DUF2172"/>
</dbReference>
<dbReference type="EMBL" id="QFOD01000011">
    <property type="protein sequence ID" value="PZP31332.1"/>
    <property type="molecule type" value="Genomic_DNA"/>
</dbReference>
<dbReference type="CDD" id="cd05644">
    <property type="entry name" value="M28_like"/>
    <property type="match status" value="1"/>
</dbReference>
<reference evidence="4 5" key="1">
    <citation type="submission" date="2017-08" db="EMBL/GenBank/DDBJ databases">
        <title>Infants hospitalized years apart are colonized by the same room-sourced microbial strains.</title>
        <authorList>
            <person name="Brooks B."/>
            <person name="Olm M.R."/>
            <person name="Firek B.A."/>
            <person name="Baker R."/>
            <person name="Thomas B.C."/>
            <person name="Morowitz M.J."/>
            <person name="Banfield J.F."/>
        </authorList>
    </citation>
    <scope>NUCLEOTIDE SEQUENCE [LARGE SCALE GENOMIC DNA]</scope>
    <source>
        <strain evidence="4">S2_012_000_R2_81</strain>
    </source>
</reference>
<feature type="domain" description="DUF4910" evidence="3">
    <location>
        <begin position="11"/>
        <end position="351"/>
    </location>
</feature>
<dbReference type="GO" id="GO:0004177">
    <property type="term" value="F:aminopeptidase activity"/>
    <property type="evidence" value="ECO:0007669"/>
    <property type="project" value="UniProtKB-KW"/>
</dbReference>